<geneLocation type="plasmid" evidence="4">
    <name>ppaby1</name>
</geneLocation>
<dbReference type="Pfam" id="PF03781">
    <property type="entry name" value="FGE-sulfatase"/>
    <property type="match status" value="1"/>
</dbReference>
<keyword evidence="4" id="KW-1185">Reference proteome</keyword>
<sequence length="338" mass="37134">MGSYKSHRSCLLNESLSMSEEKPTCCAPAGGEQITDAHLRRALVIGPADDSTRAALAAELRPIPGGFFEMGARKSTFAADLDSPRRRVRLDPYRISATAVSNAEFARFVAASGYRTVAEHEGWSYVFHLLLARPDDWPEHPPGLRWWRKVDGAYWAAPEGPGSDVTTREDHPATHITWYDALAYTRWAGLRLPSEAEWERAGRGGLVNKKFPWGNELVPGGAYAMNTWQGRFPDENSAEDGFVGTAPVTAYEPNGYGLYNMTGNVWEWVADWFGPRAPGPGPLRNPKGLESGTGKVQRGGSFLCHVSYCDRYHVHSRTKNDPDSSTSNSGFRVAGDAG</sequence>
<proteinExistence type="predicted"/>
<evidence type="ECO:0000313" key="4">
    <source>
        <dbReference type="Proteomes" id="UP000187059"/>
    </source>
</evidence>
<name>A0A1P8UN65_9RHOB</name>
<evidence type="ECO:0000259" key="2">
    <source>
        <dbReference type="Pfam" id="PF03781"/>
    </source>
</evidence>
<evidence type="ECO:0000256" key="1">
    <source>
        <dbReference type="SAM" id="MobiDB-lite"/>
    </source>
</evidence>
<dbReference type="PANTHER" id="PTHR23150">
    <property type="entry name" value="SULFATASE MODIFYING FACTOR 1, 2"/>
    <property type="match status" value="1"/>
</dbReference>
<dbReference type="PANTHER" id="PTHR23150:SF19">
    <property type="entry name" value="FORMYLGLYCINE-GENERATING ENZYME"/>
    <property type="match status" value="1"/>
</dbReference>
<protein>
    <recommendedName>
        <fullName evidence="2">Sulfatase-modifying factor enzyme-like domain-containing protein</fullName>
    </recommendedName>
</protein>
<organism evidence="3 4">
    <name type="scientific">Salipiger abyssi</name>
    <dbReference type="NCBI Taxonomy" id="1250539"/>
    <lineage>
        <taxon>Bacteria</taxon>
        <taxon>Pseudomonadati</taxon>
        <taxon>Pseudomonadota</taxon>
        <taxon>Alphaproteobacteria</taxon>
        <taxon>Rhodobacterales</taxon>
        <taxon>Roseobacteraceae</taxon>
        <taxon>Salipiger</taxon>
    </lineage>
</organism>
<reference evidence="3 4" key="1">
    <citation type="submission" date="2016-04" db="EMBL/GenBank/DDBJ databases">
        <title>Deep-sea bacteria in the southern Pacific.</title>
        <authorList>
            <person name="Tang K."/>
        </authorList>
    </citation>
    <scope>NUCLEOTIDE SEQUENCE [LARGE SCALE GENOMIC DNA]</scope>
    <source>
        <strain evidence="3 4">JLT2014</strain>
        <plasmid evidence="4">ppaby1</plasmid>
    </source>
</reference>
<evidence type="ECO:0000313" key="3">
    <source>
        <dbReference type="EMBL" id="APZ50823.1"/>
    </source>
</evidence>
<dbReference type="EMBL" id="CP015091">
    <property type="protein sequence ID" value="APZ50823.1"/>
    <property type="molecule type" value="Genomic_DNA"/>
</dbReference>
<accession>A0A1P8UN65</accession>
<dbReference type="AlphaFoldDB" id="A0A1P8UN65"/>
<dbReference type="Proteomes" id="UP000187059">
    <property type="component" value="Plasmid pPABY1"/>
</dbReference>
<dbReference type="SUPFAM" id="SSF56436">
    <property type="entry name" value="C-type lectin-like"/>
    <property type="match status" value="1"/>
</dbReference>
<keyword evidence="3" id="KW-0614">Plasmid</keyword>
<dbReference type="Gene3D" id="3.90.1580.10">
    <property type="entry name" value="paralog of FGE (formylglycine-generating enzyme)"/>
    <property type="match status" value="1"/>
</dbReference>
<feature type="domain" description="Sulfatase-modifying factor enzyme-like" evidence="2">
    <location>
        <begin position="62"/>
        <end position="334"/>
    </location>
</feature>
<dbReference type="InterPro" id="IPR042095">
    <property type="entry name" value="SUMF_sf"/>
</dbReference>
<dbReference type="KEGG" id="paby:Ga0080574_TMP489"/>
<dbReference type="InterPro" id="IPR051043">
    <property type="entry name" value="Sulfatase_Mod_Factor_Kinase"/>
</dbReference>
<feature type="region of interest" description="Disordered" evidence="1">
    <location>
        <begin position="316"/>
        <end position="338"/>
    </location>
</feature>
<dbReference type="InterPro" id="IPR005532">
    <property type="entry name" value="SUMF_dom"/>
</dbReference>
<dbReference type="GO" id="GO:0120147">
    <property type="term" value="F:formylglycine-generating oxidase activity"/>
    <property type="evidence" value="ECO:0007669"/>
    <property type="project" value="TreeGrafter"/>
</dbReference>
<gene>
    <name evidence="3" type="ORF">Ga0080574_TMP489</name>
</gene>
<dbReference type="InterPro" id="IPR016187">
    <property type="entry name" value="CTDL_fold"/>
</dbReference>